<dbReference type="GO" id="GO:0005743">
    <property type="term" value="C:mitochondrial inner membrane"/>
    <property type="evidence" value="ECO:0007669"/>
    <property type="project" value="UniProtKB-SubCell"/>
</dbReference>
<feature type="transmembrane region" description="Helical" evidence="8">
    <location>
        <begin position="181"/>
        <end position="198"/>
    </location>
</feature>
<geneLocation type="mitochondrion" evidence="9"/>
<feature type="transmembrane region" description="Helical" evidence="8">
    <location>
        <begin position="241"/>
        <end position="263"/>
    </location>
</feature>
<keyword evidence="3 6" id="KW-0812">Transmembrane</keyword>
<keyword evidence="7 9" id="KW-0496">Mitochondrion</keyword>
<evidence type="ECO:0000256" key="5">
    <source>
        <dbReference type="ARBA" id="ARBA00023136"/>
    </source>
</evidence>
<dbReference type="GO" id="GO:0009060">
    <property type="term" value="P:aerobic respiration"/>
    <property type="evidence" value="ECO:0007669"/>
    <property type="project" value="TreeGrafter"/>
</dbReference>
<dbReference type="PROSITE" id="PS00668">
    <property type="entry name" value="COMPLEX1_ND1_2"/>
    <property type="match status" value="1"/>
</dbReference>
<feature type="transmembrane region" description="Helical" evidence="8">
    <location>
        <begin position="6"/>
        <end position="26"/>
    </location>
</feature>
<sequence length="330" mass="36959">MNIVAILILILKILFIIIPLLLAVAWFTVAERKIMGIIQRRRGPNVIGYLGLLQALADGLKLFVKETTLPSNSNIVIFLIAPVLCFLLSLIGWAVIPFSSQIVVSDINLGILYLFSVSALNVYSILLAGWSSNSKYAYLGALRSTAQMISYEISLGFIILNIVVCTGSFNLSKIVETQQGVWFLIPLFPMFIVFYIAMLAETNRHPFDLPEAEAELVSGYNVEYSAMTFALFFLGEYANMLLMATIASLLFLGGWLPLINIFPFNFLPGSFWLSLKIVFGAIFFIVTRATLPRYRYDQLMQIGWKCFLPLSLGYLILSTGILISFNWLPN</sequence>
<gene>
    <name evidence="9" type="primary">nad1</name>
</gene>
<evidence type="ECO:0000256" key="7">
    <source>
        <dbReference type="RuleBase" id="RU000473"/>
    </source>
</evidence>
<comment type="similarity">
    <text evidence="2 6">Belongs to the complex I subunit 1 family.</text>
</comment>
<comment type="subcellular location">
    <subcellularLocation>
        <location evidence="1">Membrane</location>
        <topology evidence="1">Multi-pass membrane protein</topology>
    </subcellularLocation>
    <subcellularLocation>
        <location evidence="6">Mitochondrion inner membrane</location>
        <topology evidence="6">Multi-pass membrane protein</topology>
    </subcellularLocation>
</comment>
<dbReference type="PANTHER" id="PTHR11432">
    <property type="entry name" value="NADH DEHYDROGENASE SUBUNIT 1"/>
    <property type="match status" value="1"/>
</dbReference>
<keyword evidence="5 8" id="KW-0472">Membrane</keyword>
<dbReference type="NCBIfam" id="NF004741">
    <property type="entry name" value="PRK06076.1-2"/>
    <property type="match status" value="1"/>
</dbReference>
<dbReference type="PROSITE" id="PS00667">
    <property type="entry name" value="COMPLEX1_ND1_1"/>
    <property type="match status" value="1"/>
</dbReference>
<keyword evidence="7" id="KW-0830">Ubiquinone</keyword>
<evidence type="ECO:0000256" key="8">
    <source>
        <dbReference type="SAM" id="Phobius"/>
    </source>
</evidence>
<dbReference type="PANTHER" id="PTHR11432:SF3">
    <property type="entry name" value="NADH-UBIQUINONE OXIDOREDUCTASE CHAIN 1"/>
    <property type="match status" value="1"/>
</dbReference>
<reference evidence="9" key="1">
    <citation type="submission" date="2021-04" db="EMBL/GenBank/DDBJ databases">
        <authorList>
            <person name="Wang Y."/>
            <person name="Liu G."/>
        </authorList>
    </citation>
    <scope>NUCLEOTIDE SEQUENCE</scope>
    <source>
        <strain evidence="9">Qingdao in China</strain>
    </source>
</reference>
<accession>A0A8F9W696</accession>
<dbReference type="EC" id="7.1.1.2" evidence="7"/>
<protein>
    <recommendedName>
        <fullName evidence="7">NADH-ubiquinone oxidoreductase chain 1</fullName>
        <ecNumber evidence="7">7.1.1.2</ecNumber>
    </recommendedName>
</protein>
<evidence type="ECO:0000313" key="9">
    <source>
        <dbReference type="EMBL" id="QYJ09260.1"/>
    </source>
</evidence>
<comment type="catalytic activity">
    <reaction evidence="7">
        <text>a ubiquinone + NADH + 5 H(+)(in) = a ubiquinol + NAD(+) + 4 H(+)(out)</text>
        <dbReference type="Rhea" id="RHEA:29091"/>
        <dbReference type="Rhea" id="RHEA-COMP:9565"/>
        <dbReference type="Rhea" id="RHEA-COMP:9566"/>
        <dbReference type="ChEBI" id="CHEBI:15378"/>
        <dbReference type="ChEBI" id="CHEBI:16389"/>
        <dbReference type="ChEBI" id="CHEBI:17976"/>
        <dbReference type="ChEBI" id="CHEBI:57540"/>
        <dbReference type="ChEBI" id="CHEBI:57945"/>
        <dbReference type="EC" id="7.1.1.2"/>
    </reaction>
</comment>
<keyword evidence="4 8" id="KW-1133">Transmembrane helix</keyword>
<dbReference type="HAMAP" id="MF_01350">
    <property type="entry name" value="NDH1_NuoH"/>
    <property type="match status" value="1"/>
</dbReference>
<feature type="transmembrane region" description="Helical" evidence="8">
    <location>
        <begin position="110"/>
        <end position="129"/>
    </location>
</feature>
<feature type="transmembrane region" description="Helical" evidence="8">
    <location>
        <begin position="46"/>
        <end position="64"/>
    </location>
</feature>
<feature type="transmembrane region" description="Helical" evidence="8">
    <location>
        <begin position="149"/>
        <end position="169"/>
    </location>
</feature>
<feature type="transmembrane region" description="Helical" evidence="8">
    <location>
        <begin position="269"/>
        <end position="286"/>
    </location>
</feature>
<feature type="transmembrane region" description="Helical" evidence="8">
    <location>
        <begin position="76"/>
        <end position="98"/>
    </location>
</feature>
<dbReference type="GO" id="GO:0003954">
    <property type="term" value="F:NADH dehydrogenase activity"/>
    <property type="evidence" value="ECO:0007669"/>
    <property type="project" value="TreeGrafter"/>
</dbReference>
<dbReference type="GO" id="GO:0008137">
    <property type="term" value="F:NADH dehydrogenase (ubiquinone) activity"/>
    <property type="evidence" value="ECO:0007669"/>
    <property type="project" value="UniProtKB-EC"/>
</dbReference>
<evidence type="ECO:0000256" key="6">
    <source>
        <dbReference type="RuleBase" id="RU000471"/>
    </source>
</evidence>
<keyword evidence="6" id="KW-0520">NAD</keyword>
<evidence type="ECO:0000256" key="3">
    <source>
        <dbReference type="ARBA" id="ARBA00022692"/>
    </source>
</evidence>
<dbReference type="EMBL" id="MW861541">
    <property type="protein sequence ID" value="QYJ09260.1"/>
    <property type="molecule type" value="Genomic_DNA"/>
</dbReference>
<feature type="transmembrane region" description="Helical" evidence="8">
    <location>
        <begin position="307"/>
        <end position="328"/>
    </location>
</feature>
<organism evidence="9">
    <name type="scientific">Pleurosigma intermedium</name>
    <dbReference type="NCBI Taxonomy" id="197753"/>
    <lineage>
        <taxon>Eukaryota</taxon>
        <taxon>Sar</taxon>
        <taxon>Stramenopiles</taxon>
        <taxon>Ochrophyta</taxon>
        <taxon>Bacillariophyta</taxon>
        <taxon>Bacillariophyceae</taxon>
        <taxon>Bacillariophycidae</taxon>
        <taxon>Naviculales</taxon>
        <taxon>Pleurosigmataceae</taxon>
        <taxon>Pleurosigma</taxon>
    </lineage>
</organism>
<dbReference type="InterPro" id="IPR018086">
    <property type="entry name" value="NADH_UbQ_OxRdtase_su1_CS"/>
</dbReference>
<dbReference type="InterPro" id="IPR001694">
    <property type="entry name" value="NADH_UbQ_OxRdtase_su1/FPO"/>
</dbReference>
<evidence type="ECO:0000256" key="2">
    <source>
        <dbReference type="ARBA" id="ARBA00010535"/>
    </source>
</evidence>
<proteinExistence type="inferred from homology"/>
<name>A0A8F9W696_9STRA</name>
<evidence type="ECO:0000256" key="4">
    <source>
        <dbReference type="ARBA" id="ARBA00022989"/>
    </source>
</evidence>
<evidence type="ECO:0000256" key="1">
    <source>
        <dbReference type="ARBA" id="ARBA00004141"/>
    </source>
</evidence>
<dbReference type="AlphaFoldDB" id="A0A8F9W696"/>
<dbReference type="Pfam" id="PF00146">
    <property type="entry name" value="NADHdh"/>
    <property type="match status" value="1"/>
</dbReference>